<proteinExistence type="predicted"/>
<evidence type="ECO:0000313" key="2">
    <source>
        <dbReference type="Proteomes" id="UP000663855"/>
    </source>
</evidence>
<dbReference type="EMBL" id="CAJNOV010017517">
    <property type="protein sequence ID" value="CAF1608525.1"/>
    <property type="molecule type" value="Genomic_DNA"/>
</dbReference>
<accession>A0A816BB21</accession>
<evidence type="ECO:0000313" key="1">
    <source>
        <dbReference type="EMBL" id="CAF1608525.1"/>
    </source>
</evidence>
<dbReference type="Proteomes" id="UP000663855">
    <property type="component" value="Unassembled WGS sequence"/>
</dbReference>
<comment type="caution">
    <text evidence="1">The sequence shown here is derived from an EMBL/GenBank/DDBJ whole genome shotgun (WGS) entry which is preliminary data.</text>
</comment>
<dbReference type="AlphaFoldDB" id="A0A816BB21"/>
<gene>
    <name evidence="1" type="ORF">CJN711_LOCUS36204</name>
</gene>
<reference evidence="1" key="1">
    <citation type="submission" date="2021-02" db="EMBL/GenBank/DDBJ databases">
        <authorList>
            <person name="Nowell W R."/>
        </authorList>
    </citation>
    <scope>NUCLEOTIDE SEQUENCE</scope>
</reference>
<organism evidence="1 2">
    <name type="scientific">Rotaria magnacalcarata</name>
    <dbReference type="NCBI Taxonomy" id="392030"/>
    <lineage>
        <taxon>Eukaryota</taxon>
        <taxon>Metazoa</taxon>
        <taxon>Spiralia</taxon>
        <taxon>Gnathifera</taxon>
        <taxon>Rotifera</taxon>
        <taxon>Eurotatoria</taxon>
        <taxon>Bdelloidea</taxon>
        <taxon>Philodinida</taxon>
        <taxon>Philodinidae</taxon>
        <taxon>Rotaria</taxon>
    </lineage>
</organism>
<sequence>MYYVVQLIPYHISTYPSDDKQMTIQKRTLATAITFCTTKLISLSDEIHSTFERRKQNKLVKINQYVADRNGLVTTYANSSPQVSFSTIQMVSY</sequence>
<name>A0A816BB21_9BILA</name>
<protein>
    <submittedName>
        <fullName evidence="1">Uncharacterized protein</fullName>
    </submittedName>
</protein>